<keyword evidence="7 14" id="KW-0812">Transmembrane</keyword>
<dbReference type="FunFam" id="1.10.287.130:FF:000001">
    <property type="entry name" value="Two-component sensor histidine kinase"/>
    <property type="match status" value="1"/>
</dbReference>
<accession>A0A917SYH2</accession>
<keyword evidence="10" id="KW-0067">ATP-binding</keyword>
<keyword evidence="5" id="KW-0597">Phosphoprotein</keyword>
<comment type="subcellular location">
    <subcellularLocation>
        <location evidence="2">Cell membrane</location>
        <topology evidence="2">Multi-pass membrane protein</topology>
    </subcellularLocation>
</comment>
<evidence type="ECO:0000313" key="17">
    <source>
        <dbReference type="EMBL" id="GGM03882.1"/>
    </source>
</evidence>
<dbReference type="PROSITE" id="PS50109">
    <property type="entry name" value="HIS_KIN"/>
    <property type="match status" value="1"/>
</dbReference>
<evidence type="ECO:0000259" key="15">
    <source>
        <dbReference type="PROSITE" id="PS50109"/>
    </source>
</evidence>
<dbReference type="InterPro" id="IPR003594">
    <property type="entry name" value="HATPase_dom"/>
</dbReference>
<keyword evidence="4" id="KW-1003">Cell membrane</keyword>
<feature type="region of interest" description="Disordered" evidence="13">
    <location>
        <begin position="1"/>
        <end position="29"/>
    </location>
</feature>
<dbReference type="InterPro" id="IPR036097">
    <property type="entry name" value="HisK_dim/P_sf"/>
</dbReference>
<reference evidence="17" key="2">
    <citation type="submission" date="2020-09" db="EMBL/GenBank/DDBJ databases">
        <authorList>
            <person name="Sun Q."/>
            <person name="Zhou Y."/>
        </authorList>
    </citation>
    <scope>NUCLEOTIDE SEQUENCE</scope>
    <source>
        <strain evidence="17">CGMCC 4.7308</strain>
    </source>
</reference>
<evidence type="ECO:0000256" key="11">
    <source>
        <dbReference type="ARBA" id="ARBA00022989"/>
    </source>
</evidence>
<evidence type="ECO:0000259" key="16">
    <source>
        <dbReference type="PROSITE" id="PS50885"/>
    </source>
</evidence>
<keyword evidence="18" id="KW-1185">Reference proteome</keyword>
<feature type="transmembrane region" description="Helical" evidence="14">
    <location>
        <begin position="187"/>
        <end position="210"/>
    </location>
</feature>
<feature type="transmembrane region" description="Helical" evidence="14">
    <location>
        <begin position="35"/>
        <end position="62"/>
    </location>
</feature>
<dbReference type="GO" id="GO:0005886">
    <property type="term" value="C:plasma membrane"/>
    <property type="evidence" value="ECO:0007669"/>
    <property type="project" value="UniProtKB-SubCell"/>
</dbReference>
<keyword evidence="6" id="KW-0808">Transferase</keyword>
<dbReference type="Gene3D" id="6.10.340.10">
    <property type="match status" value="1"/>
</dbReference>
<dbReference type="EMBL" id="BMNA01000004">
    <property type="protein sequence ID" value="GGM03882.1"/>
    <property type="molecule type" value="Genomic_DNA"/>
</dbReference>
<dbReference type="InterPro" id="IPR005467">
    <property type="entry name" value="His_kinase_dom"/>
</dbReference>
<feature type="compositionally biased region" description="Basic residues" evidence="13">
    <location>
        <begin position="14"/>
        <end position="29"/>
    </location>
</feature>
<dbReference type="SUPFAM" id="SSF55874">
    <property type="entry name" value="ATPase domain of HSP90 chaperone/DNA topoisomerase II/histidine kinase"/>
    <property type="match status" value="1"/>
</dbReference>
<dbReference type="GO" id="GO:0000155">
    <property type="term" value="F:phosphorelay sensor kinase activity"/>
    <property type="evidence" value="ECO:0007669"/>
    <property type="project" value="InterPro"/>
</dbReference>
<name>A0A917SYH2_9ACTN</name>
<gene>
    <name evidence="17" type="ORF">GCM10011594_25100</name>
</gene>
<evidence type="ECO:0000256" key="10">
    <source>
        <dbReference type="ARBA" id="ARBA00022840"/>
    </source>
</evidence>
<comment type="catalytic activity">
    <reaction evidence="1">
        <text>ATP + protein L-histidine = ADP + protein N-phospho-L-histidine.</text>
        <dbReference type="EC" id="2.7.13.3"/>
    </reaction>
</comment>
<dbReference type="Gene3D" id="3.30.565.10">
    <property type="entry name" value="Histidine kinase-like ATPase, C-terminal domain"/>
    <property type="match status" value="1"/>
</dbReference>
<dbReference type="Pfam" id="PF00672">
    <property type="entry name" value="HAMP"/>
    <property type="match status" value="1"/>
</dbReference>
<dbReference type="InterPro" id="IPR036890">
    <property type="entry name" value="HATPase_C_sf"/>
</dbReference>
<keyword evidence="11 14" id="KW-1133">Transmembrane helix</keyword>
<sequence>MSPDPAAGPAGRPHPSRSGHRRHRRHRRHGWRSTLAVRLTLLVVAVAVAVAGLAGIVGTALVRDAAADATRGYLSDQADVIAGQLAGEQPGYRIGLSKLAQVLAQQGVSVVTVDRRGVLAGDDPAAVRTAAAAGAAGLAGGRNLSATADEGGHAVLLEGRSLPHRGFVLVASPDLGAATQQALQRRVLLALAIGLAVAVAGGLVLAALVARPLRRTALAARALGAGARDVRVPAGGPREAAEVAAAVNELADALARSEARQRAFLASVSHELRTPLTAVQGQGQALADGLVPADEVPDVGRTVVAESVRLGRMVGDLLDLARLGADAFPLDPAPSDLAALARGTAAAWWPRCRERGVDLRVEVPDRPVVVVTDPRRLRQVLDGLADNALRLLEPGRPLVFGVQPVPATGSVRLQVRDGGPGLAPDDYPVAFLPGVLHERYRAHRPSGAGLGLALADSLVRRLGGAIAAGPAPEGGLAVTIELPA</sequence>
<keyword evidence="14" id="KW-0472">Membrane</keyword>
<dbReference type="Gene3D" id="1.10.287.130">
    <property type="match status" value="1"/>
</dbReference>
<dbReference type="AlphaFoldDB" id="A0A917SYH2"/>
<dbReference type="RefSeq" id="WP_229674346.1">
    <property type="nucleotide sequence ID" value="NZ_BMNA01000004.1"/>
</dbReference>
<dbReference type="InterPro" id="IPR003661">
    <property type="entry name" value="HisK_dim/P_dom"/>
</dbReference>
<evidence type="ECO:0000256" key="1">
    <source>
        <dbReference type="ARBA" id="ARBA00000085"/>
    </source>
</evidence>
<evidence type="ECO:0000256" key="8">
    <source>
        <dbReference type="ARBA" id="ARBA00022741"/>
    </source>
</evidence>
<dbReference type="CDD" id="cd00082">
    <property type="entry name" value="HisKA"/>
    <property type="match status" value="1"/>
</dbReference>
<dbReference type="SMART" id="SM00388">
    <property type="entry name" value="HisKA"/>
    <property type="match status" value="1"/>
</dbReference>
<dbReference type="InterPro" id="IPR050980">
    <property type="entry name" value="2C_sensor_his_kinase"/>
</dbReference>
<dbReference type="InterPro" id="IPR003660">
    <property type="entry name" value="HAMP_dom"/>
</dbReference>
<dbReference type="SMART" id="SM00387">
    <property type="entry name" value="HATPase_c"/>
    <property type="match status" value="1"/>
</dbReference>
<keyword evidence="8" id="KW-0547">Nucleotide-binding</keyword>
<organism evidence="17 18">
    <name type="scientific">Nakamurella endophytica</name>
    <dbReference type="NCBI Taxonomy" id="1748367"/>
    <lineage>
        <taxon>Bacteria</taxon>
        <taxon>Bacillati</taxon>
        <taxon>Actinomycetota</taxon>
        <taxon>Actinomycetes</taxon>
        <taxon>Nakamurellales</taxon>
        <taxon>Nakamurellaceae</taxon>
        <taxon>Nakamurella</taxon>
    </lineage>
</organism>
<dbReference type="SUPFAM" id="SSF47384">
    <property type="entry name" value="Homodimeric domain of signal transducing histidine kinase"/>
    <property type="match status" value="1"/>
</dbReference>
<evidence type="ECO:0000256" key="2">
    <source>
        <dbReference type="ARBA" id="ARBA00004651"/>
    </source>
</evidence>
<evidence type="ECO:0000256" key="5">
    <source>
        <dbReference type="ARBA" id="ARBA00022553"/>
    </source>
</evidence>
<evidence type="ECO:0000256" key="9">
    <source>
        <dbReference type="ARBA" id="ARBA00022777"/>
    </source>
</evidence>
<evidence type="ECO:0000256" key="7">
    <source>
        <dbReference type="ARBA" id="ARBA00022692"/>
    </source>
</evidence>
<evidence type="ECO:0000256" key="6">
    <source>
        <dbReference type="ARBA" id="ARBA00022679"/>
    </source>
</evidence>
<dbReference type="GO" id="GO:0005524">
    <property type="term" value="F:ATP binding"/>
    <property type="evidence" value="ECO:0007669"/>
    <property type="project" value="UniProtKB-KW"/>
</dbReference>
<evidence type="ECO:0000256" key="13">
    <source>
        <dbReference type="SAM" id="MobiDB-lite"/>
    </source>
</evidence>
<evidence type="ECO:0000256" key="14">
    <source>
        <dbReference type="SAM" id="Phobius"/>
    </source>
</evidence>
<evidence type="ECO:0000256" key="12">
    <source>
        <dbReference type="ARBA" id="ARBA00023012"/>
    </source>
</evidence>
<dbReference type="Proteomes" id="UP000655208">
    <property type="component" value="Unassembled WGS sequence"/>
</dbReference>
<feature type="domain" description="HAMP" evidence="16">
    <location>
        <begin position="207"/>
        <end position="259"/>
    </location>
</feature>
<protein>
    <recommendedName>
        <fullName evidence="3">histidine kinase</fullName>
        <ecNumber evidence="3">2.7.13.3</ecNumber>
    </recommendedName>
</protein>
<proteinExistence type="predicted"/>
<dbReference type="Pfam" id="PF02518">
    <property type="entry name" value="HATPase_c"/>
    <property type="match status" value="1"/>
</dbReference>
<dbReference type="SMART" id="SM00304">
    <property type="entry name" value="HAMP"/>
    <property type="match status" value="1"/>
</dbReference>
<keyword evidence="9 17" id="KW-0418">Kinase</keyword>
<dbReference type="PANTHER" id="PTHR44936:SF9">
    <property type="entry name" value="SENSOR PROTEIN CREC"/>
    <property type="match status" value="1"/>
</dbReference>
<dbReference type="EC" id="2.7.13.3" evidence="3"/>
<feature type="domain" description="Histidine kinase" evidence="15">
    <location>
        <begin position="267"/>
        <end position="484"/>
    </location>
</feature>
<keyword evidence="12" id="KW-0902">Two-component regulatory system</keyword>
<dbReference type="PANTHER" id="PTHR44936">
    <property type="entry name" value="SENSOR PROTEIN CREC"/>
    <property type="match status" value="1"/>
</dbReference>
<evidence type="ECO:0000256" key="4">
    <source>
        <dbReference type="ARBA" id="ARBA00022475"/>
    </source>
</evidence>
<dbReference type="PROSITE" id="PS50885">
    <property type="entry name" value="HAMP"/>
    <property type="match status" value="1"/>
</dbReference>
<evidence type="ECO:0000256" key="3">
    <source>
        <dbReference type="ARBA" id="ARBA00012438"/>
    </source>
</evidence>
<dbReference type="Pfam" id="PF00512">
    <property type="entry name" value="HisKA"/>
    <property type="match status" value="1"/>
</dbReference>
<evidence type="ECO:0000313" key="18">
    <source>
        <dbReference type="Proteomes" id="UP000655208"/>
    </source>
</evidence>
<reference evidence="17" key="1">
    <citation type="journal article" date="2014" name="Int. J. Syst. Evol. Microbiol.">
        <title>Complete genome sequence of Corynebacterium casei LMG S-19264T (=DSM 44701T), isolated from a smear-ripened cheese.</title>
        <authorList>
            <consortium name="US DOE Joint Genome Institute (JGI-PGF)"/>
            <person name="Walter F."/>
            <person name="Albersmeier A."/>
            <person name="Kalinowski J."/>
            <person name="Ruckert C."/>
        </authorList>
    </citation>
    <scope>NUCLEOTIDE SEQUENCE</scope>
    <source>
        <strain evidence="17">CGMCC 4.7308</strain>
    </source>
</reference>
<comment type="caution">
    <text evidence="17">The sequence shown here is derived from an EMBL/GenBank/DDBJ whole genome shotgun (WGS) entry which is preliminary data.</text>
</comment>